<reference evidence="9 10" key="1">
    <citation type="journal article" date="2020" name="Cell">
        <title>Large-Scale Comparative Analyses of Tick Genomes Elucidate Their Genetic Diversity and Vector Capacities.</title>
        <authorList>
            <consortium name="Tick Genome and Microbiome Consortium (TIGMIC)"/>
            <person name="Jia N."/>
            <person name="Wang J."/>
            <person name="Shi W."/>
            <person name="Du L."/>
            <person name="Sun Y."/>
            <person name="Zhan W."/>
            <person name="Jiang J.F."/>
            <person name="Wang Q."/>
            <person name="Zhang B."/>
            <person name="Ji P."/>
            <person name="Bell-Sakyi L."/>
            <person name="Cui X.M."/>
            <person name="Yuan T.T."/>
            <person name="Jiang B.G."/>
            <person name="Yang W.F."/>
            <person name="Lam T.T."/>
            <person name="Chang Q.C."/>
            <person name="Ding S.J."/>
            <person name="Wang X.J."/>
            <person name="Zhu J.G."/>
            <person name="Ruan X.D."/>
            <person name="Zhao L."/>
            <person name="Wei J.T."/>
            <person name="Ye R.Z."/>
            <person name="Que T.C."/>
            <person name="Du C.H."/>
            <person name="Zhou Y.H."/>
            <person name="Cheng J.X."/>
            <person name="Dai P.F."/>
            <person name="Guo W.B."/>
            <person name="Han X.H."/>
            <person name="Huang E.J."/>
            <person name="Li L.F."/>
            <person name="Wei W."/>
            <person name="Gao Y.C."/>
            <person name="Liu J.Z."/>
            <person name="Shao H.Z."/>
            <person name="Wang X."/>
            <person name="Wang C.C."/>
            <person name="Yang T.C."/>
            <person name="Huo Q.B."/>
            <person name="Li W."/>
            <person name="Chen H.Y."/>
            <person name="Chen S.E."/>
            <person name="Zhou L.G."/>
            <person name="Ni X.B."/>
            <person name="Tian J.H."/>
            <person name="Sheng Y."/>
            <person name="Liu T."/>
            <person name="Pan Y.S."/>
            <person name="Xia L.Y."/>
            <person name="Li J."/>
            <person name="Zhao F."/>
            <person name="Cao W.C."/>
        </authorList>
    </citation>
    <scope>NUCLEOTIDE SEQUENCE [LARGE SCALE GENOMIC DNA]</scope>
    <source>
        <strain evidence="9">HaeL-2018</strain>
    </source>
</reference>
<keyword evidence="3" id="KW-0862">Zinc</keyword>
<keyword evidence="1" id="KW-0479">Metal-binding</keyword>
<feature type="coiled-coil region" evidence="6">
    <location>
        <begin position="298"/>
        <end position="325"/>
    </location>
</feature>
<evidence type="ECO:0000256" key="7">
    <source>
        <dbReference type="SAM" id="MobiDB-lite"/>
    </source>
</evidence>
<organism evidence="9 10">
    <name type="scientific">Haemaphysalis longicornis</name>
    <name type="common">Bush tick</name>
    <dbReference type="NCBI Taxonomy" id="44386"/>
    <lineage>
        <taxon>Eukaryota</taxon>
        <taxon>Metazoa</taxon>
        <taxon>Ecdysozoa</taxon>
        <taxon>Arthropoda</taxon>
        <taxon>Chelicerata</taxon>
        <taxon>Arachnida</taxon>
        <taxon>Acari</taxon>
        <taxon>Parasitiformes</taxon>
        <taxon>Ixodida</taxon>
        <taxon>Ixodoidea</taxon>
        <taxon>Ixodidae</taxon>
        <taxon>Haemaphysalinae</taxon>
        <taxon>Haemaphysalis</taxon>
    </lineage>
</organism>
<dbReference type="PROSITE" id="PS50950">
    <property type="entry name" value="ZF_THAP"/>
    <property type="match status" value="1"/>
</dbReference>
<dbReference type="Pfam" id="PF05485">
    <property type="entry name" value="THAP"/>
    <property type="match status" value="1"/>
</dbReference>
<name>A0A9J6GKT1_HAELO</name>
<feature type="compositionally biased region" description="Polar residues" evidence="7">
    <location>
        <begin position="193"/>
        <end position="223"/>
    </location>
</feature>
<dbReference type="InterPro" id="IPR048365">
    <property type="entry name" value="TNP-like_RNaseH_N"/>
</dbReference>
<dbReference type="Pfam" id="PF21788">
    <property type="entry name" value="TNP-like_GBD"/>
    <property type="match status" value="1"/>
</dbReference>
<evidence type="ECO:0000256" key="4">
    <source>
        <dbReference type="ARBA" id="ARBA00023125"/>
    </source>
</evidence>
<evidence type="ECO:0000256" key="6">
    <source>
        <dbReference type="SAM" id="Coils"/>
    </source>
</evidence>
<dbReference type="SMART" id="SM00692">
    <property type="entry name" value="DM3"/>
    <property type="match status" value="1"/>
</dbReference>
<sequence length="981" mass="109633">MPVTPAAPVLPNPLLFLSLFWRKLPPEALASHTIQPRRPTPGPPGFSGYVVACRPFVLFELVFLALCSVCGVSDWYVLTCPAMRYCCVPHCTQSQRKKEPGVSFHEIPADLDARGRWLKVISRKDWVPNSTSNYSVVCSLHFQACDFKENCKNRQLKPGVVPSIFPGYPSYMTKPPFTARSEASIRKRKREPSSITSTNAVSLSGCTLDNGKAGTSSECQSEPGTADASDPRISPDQLAERGDCNDEPNDPTGVCMPEPANETTPGPRVFVKRSCGTQTAKPVSSSFFIARKRWREKERALKLKNERLAKTVDSYKEELRRLKEECHVSSFLKVASDAEEGDVKAAFLFDQFKNYKKKTPRWAELTVRHCIILRNLSAKAYEHLRSEELLRLPCRNTLQKYIGSISGEVGFSELVRCRLQTELQALDSPQAKVCGLVVDEMRIQQKLEYHKQRDAFVGDVDMSIDLEHLIPTSESGALADSLLCFLLCGLHARLKIPVAYFFTKGCTGEQLAACIRHVVCKTEEVGFDVVRLVTDNHKVNVVAMNILCGGEARIQAPHPADSSKPFFLAFDQSHIVKNIRSQFLAKDLGGDQEVSSKYLKRLYKMQQRSTVKPVRFLTRKHLYPSNIEKMDVRSAVQLFCAAVTAALSYLKDQAGHSCDIEFATAGPTIHFMKIIQKWFTLMDVSNCQKHIHLNNADARQFTTADDERLEWLELVFLTYIEDLKDESLVENFFSKETYHALVFTTHSNVECIRFLLTEKMFKFVLTRKMSSDPIESMFGFLRRSSGCNDALDVKSAVHGLEKMLKTGIVASSSNSNVLSSSSFSSQKLVSAPQSCRQDSEAVTTLMKTAQKELAERCTTTRACPSNPEVASVALIGGYIARAANERIPCESCTCLLQGPKSNAPILGLIAHQDRGGLFYPSQELVKVLLGLRKFADTVLDNRKSVFKPLQISVEKSVETLMDLPVFLCNNKDKSTESLFYS</sequence>
<keyword evidence="4 5" id="KW-0238">DNA-binding</keyword>
<feature type="region of interest" description="Disordered" evidence="7">
    <location>
        <begin position="179"/>
        <end position="267"/>
    </location>
</feature>
<keyword evidence="10" id="KW-1185">Reference proteome</keyword>
<evidence type="ECO:0000256" key="1">
    <source>
        <dbReference type="ARBA" id="ARBA00022723"/>
    </source>
</evidence>
<dbReference type="OrthoDB" id="6488501at2759"/>
<dbReference type="AlphaFoldDB" id="A0A9J6GKT1"/>
<dbReference type="InterPro" id="IPR048366">
    <property type="entry name" value="TNP-like_GBD"/>
</dbReference>
<comment type="caution">
    <text evidence="9">The sequence shown here is derived from an EMBL/GenBank/DDBJ whole genome shotgun (WGS) entry which is preliminary data.</text>
</comment>
<keyword evidence="6" id="KW-0175">Coiled coil</keyword>
<feature type="domain" description="THAP-type" evidence="8">
    <location>
        <begin position="82"/>
        <end position="165"/>
    </location>
</feature>
<keyword evidence="2 5" id="KW-0863">Zinc-finger</keyword>
<evidence type="ECO:0000313" key="9">
    <source>
        <dbReference type="EMBL" id="KAH9375497.1"/>
    </source>
</evidence>
<dbReference type="Pfam" id="PF21787">
    <property type="entry name" value="TNP-like_RNaseH_N"/>
    <property type="match status" value="1"/>
</dbReference>
<evidence type="ECO:0000313" key="10">
    <source>
        <dbReference type="Proteomes" id="UP000821853"/>
    </source>
</evidence>
<accession>A0A9J6GKT1</accession>
<dbReference type="SUPFAM" id="SSF57716">
    <property type="entry name" value="Glucocorticoid receptor-like (DNA-binding domain)"/>
    <property type="match status" value="1"/>
</dbReference>
<evidence type="ECO:0000256" key="3">
    <source>
        <dbReference type="ARBA" id="ARBA00022833"/>
    </source>
</evidence>
<dbReference type="Proteomes" id="UP000821853">
    <property type="component" value="Chromosome 5"/>
</dbReference>
<dbReference type="GO" id="GO:0008270">
    <property type="term" value="F:zinc ion binding"/>
    <property type="evidence" value="ECO:0007669"/>
    <property type="project" value="UniProtKB-KW"/>
</dbReference>
<evidence type="ECO:0000259" key="8">
    <source>
        <dbReference type="PROSITE" id="PS50950"/>
    </source>
</evidence>
<dbReference type="VEuPathDB" id="VectorBase:HLOH_040159"/>
<protein>
    <recommendedName>
        <fullName evidence="8">THAP-type domain-containing protein</fullName>
    </recommendedName>
</protein>
<evidence type="ECO:0000256" key="2">
    <source>
        <dbReference type="ARBA" id="ARBA00022771"/>
    </source>
</evidence>
<dbReference type="PANTHER" id="PTHR48257">
    <property type="match status" value="1"/>
</dbReference>
<gene>
    <name evidence="9" type="ORF">HPB48_017381</name>
</gene>
<proteinExistence type="predicted"/>
<dbReference type="OMA" id="SSHCDER"/>
<dbReference type="InterPro" id="IPR006612">
    <property type="entry name" value="THAP_Znf"/>
</dbReference>
<dbReference type="Gene3D" id="6.20.210.20">
    <property type="entry name" value="THAP domain"/>
    <property type="match status" value="1"/>
</dbReference>
<dbReference type="PANTHER" id="PTHR48257:SF1">
    <property type="match status" value="1"/>
</dbReference>
<dbReference type="SMART" id="SM00980">
    <property type="entry name" value="THAP"/>
    <property type="match status" value="1"/>
</dbReference>
<dbReference type="InterPro" id="IPR038441">
    <property type="entry name" value="THAP_Znf_sf"/>
</dbReference>
<dbReference type="GO" id="GO:0003677">
    <property type="term" value="F:DNA binding"/>
    <property type="evidence" value="ECO:0007669"/>
    <property type="project" value="UniProtKB-UniRule"/>
</dbReference>
<dbReference type="EMBL" id="JABSTR010000007">
    <property type="protein sequence ID" value="KAH9375497.1"/>
    <property type="molecule type" value="Genomic_DNA"/>
</dbReference>
<evidence type="ECO:0000256" key="5">
    <source>
        <dbReference type="PROSITE-ProRule" id="PRU00309"/>
    </source>
</evidence>